<dbReference type="RefSeq" id="WP_246655656.1">
    <property type="nucleotide sequence ID" value="NZ_CP061913.1"/>
</dbReference>
<dbReference type="Gene3D" id="1.25.40.10">
    <property type="entry name" value="Tetratricopeptide repeat domain"/>
    <property type="match status" value="1"/>
</dbReference>
<dbReference type="SUPFAM" id="SSF48452">
    <property type="entry name" value="TPR-like"/>
    <property type="match status" value="1"/>
</dbReference>
<proteinExistence type="predicted"/>
<evidence type="ECO:0008006" key="4">
    <source>
        <dbReference type="Google" id="ProtNLM"/>
    </source>
</evidence>
<feature type="region of interest" description="Disordered" evidence="1">
    <location>
        <begin position="216"/>
        <end position="442"/>
    </location>
</feature>
<comment type="caution">
    <text evidence="2">The sequence shown here is derived from an EMBL/GenBank/DDBJ whole genome shotgun (WGS) entry which is preliminary data.</text>
</comment>
<feature type="compositionally biased region" description="Basic and acidic residues" evidence="1">
    <location>
        <begin position="361"/>
        <end position="374"/>
    </location>
</feature>
<feature type="compositionally biased region" description="Basic and acidic residues" evidence="1">
    <location>
        <begin position="392"/>
        <end position="405"/>
    </location>
</feature>
<reference evidence="2 3" key="1">
    <citation type="submission" date="2024-09" db="EMBL/GenBank/DDBJ databases">
        <authorList>
            <person name="Sun Q."/>
            <person name="Mori K."/>
        </authorList>
    </citation>
    <scope>NUCLEOTIDE SEQUENCE [LARGE SCALE GENOMIC DNA]</scope>
    <source>
        <strain evidence="2 3">JCM 3307</strain>
    </source>
</reference>
<feature type="compositionally biased region" description="Acidic residues" evidence="1">
    <location>
        <begin position="240"/>
        <end position="345"/>
    </location>
</feature>
<dbReference type="Proteomes" id="UP001589608">
    <property type="component" value="Unassembled WGS sequence"/>
</dbReference>
<dbReference type="InterPro" id="IPR011990">
    <property type="entry name" value="TPR-like_helical_dom_sf"/>
</dbReference>
<evidence type="ECO:0000256" key="1">
    <source>
        <dbReference type="SAM" id="MobiDB-lite"/>
    </source>
</evidence>
<organism evidence="2 3">
    <name type="scientific">Dactylosporangium vinaceum</name>
    <dbReference type="NCBI Taxonomy" id="53362"/>
    <lineage>
        <taxon>Bacteria</taxon>
        <taxon>Bacillati</taxon>
        <taxon>Actinomycetota</taxon>
        <taxon>Actinomycetes</taxon>
        <taxon>Micromonosporales</taxon>
        <taxon>Micromonosporaceae</taxon>
        <taxon>Dactylosporangium</taxon>
    </lineage>
</organism>
<name>A0ABV5MPC9_9ACTN</name>
<evidence type="ECO:0000313" key="3">
    <source>
        <dbReference type="Proteomes" id="UP001589608"/>
    </source>
</evidence>
<gene>
    <name evidence="2" type="ORF">ACFFTR_47250</name>
</gene>
<keyword evidence="3" id="KW-1185">Reference proteome</keyword>
<accession>A0ABV5MPC9</accession>
<evidence type="ECO:0000313" key="2">
    <source>
        <dbReference type="EMBL" id="MFB9450721.1"/>
    </source>
</evidence>
<feature type="compositionally biased region" description="Basic and acidic residues" evidence="1">
    <location>
        <begin position="424"/>
        <end position="442"/>
    </location>
</feature>
<feature type="compositionally biased region" description="Acidic residues" evidence="1">
    <location>
        <begin position="222"/>
        <end position="232"/>
    </location>
</feature>
<protein>
    <recommendedName>
        <fullName evidence="4">Replicase polyprotein 1ab</fullName>
    </recommendedName>
</protein>
<sequence length="442" mass="48137">MLSDDIEPSELDREVRSELSSLARPVAEEVARRLIAAGQLIDDDPELALAHALVARRKASRIAVVREAAGLAAYHAGEWQTALGELRTYHRMTGKQTHIAVIADCERALGRPEKAIDLFRTADRERLSAEEIVELLIVAAGARGDLGQTDAAVAMLQVRELTSAPEAPWAARLRYAYADALLRAGRREEAREWFARAADLDEELRTDAAERLLELDGITLDGDAEDDDEADGDDVRPAASDDDEDEDEDNRDADDSDDDEDRDDDYDDEDEDLDDDDDDDDDDDLDEDDEDDRDDDDYDDEDEDLDDEDDDDDEDGEDDRDDDEDRDGYDDEDDEDGDYDDDDRGGDDRGDDGVDDEADGDHDADGGKARKADDADGDGAGRGAADDEADGDHDADGGKARKADDADGDGAGRGAADDEADSDAPGRTEAADKGDTDGKNKA</sequence>
<dbReference type="EMBL" id="JBHMCA010000083">
    <property type="protein sequence ID" value="MFB9450721.1"/>
    <property type="molecule type" value="Genomic_DNA"/>
</dbReference>